<comment type="caution">
    <text evidence="2">The sequence shown here is derived from an EMBL/GenBank/DDBJ whole genome shotgun (WGS) entry which is preliminary data.</text>
</comment>
<gene>
    <name evidence="2" type="ORF">MENT_LOCUS24457</name>
</gene>
<accession>A0A6V7VD20</accession>
<keyword evidence="1" id="KW-0732">Signal</keyword>
<dbReference type="AlphaFoldDB" id="A0A6V7VD20"/>
<reference evidence="2 3" key="1">
    <citation type="submission" date="2020-08" db="EMBL/GenBank/DDBJ databases">
        <authorList>
            <person name="Koutsovoulos G."/>
            <person name="Danchin GJ E."/>
        </authorList>
    </citation>
    <scope>NUCLEOTIDE SEQUENCE [LARGE SCALE GENOMIC DNA]</scope>
</reference>
<evidence type="ECO:0000313" key="2">
    <source>
        <dbReference type="EMBL" id="CAD2172885.1"/>
    </source>
</evidence>
<evidence type="ECO:0000313" key="3">
    <source>
        <dbReference type="Proteomes" id="UP000580250"/>
    </source>
</evidence>
<dbReference type="EMBL" id="CAJEWN010000207">
    <property type="protein sequence ID" value="CAD2172885.1"/>
    <property type="molecule type" value="Genomic_DNA"/>
</dbReference>
<feature type="signal peptide" evidence="1">
    <location>
        <begin position="1"/>
        <end position="22"/>
    </location>
</feature>
<proteinExistence type="predicted"/>
<sequence>MFIKILLFILTIINLNIKVNLSLNENTTNASTNVFSTTQTNILETQILNYTKIYHKLLNEISNYCISSTQYKEFYSCKLKPGLVAWFLTLLLDHGIKQIGLNEIRHCFNLKEQKIDLMKIVKEEFKDANLTDKNNKTLIYLQEQIKFYSSTELGNSLFWPEDITVAEETLDKHFPQHSTNLV</sequence>
<feature type="chain" id="PRO_5027676145" evidence="1">
    <location>
        <begin position="23"/>
        <end position="182"/>
    </location>
</feature>
<name>A0A6V7VD20_MELEN</name>
<dbReference type="Proteomes" id="UP000580250">
    <property type="component" value="Unassembled WGS sequence"/>
</dbReference>
<dbReference type="OrthoDB" id="5910778at2759"/>
<evidence type="ECO:0000256" key="1">
    <source>
        <dbReference type="SAM" id="SignalP"/>
    </source>
</evidence>
<protein>
    <submittedName>
        <fullName evidence="2">Uncharacterized protein</fullName>
    </submittedName>
</protein>
<organism evidence="2 3">
    <name type="scientific">Meloidogyne enterolobii</name>
    <name type="common">Root-knot nematode worm</name>
    <name type="synonym">Meloidogyne mayaguensis</name>
    <dbReference type="NCBI Taxonomy" id="390850"/>
    <lineage>
        <taxon>Eukaryota</taxon>
        <taxon>Metazoa</taxon>
        <taxon>Ecdysozoa</taxon>
        <taxon>Nematoda</taxon>
        <taxon>Chromadorea</taxon>
        <taxon>Rhabditida</taxon>
        <taxon>Tylenchina</taxon>
        <taxon>Tylenchomorpha</taxon>
        <taxon>Tylenchoidea</taxon>
        <taxon>Meloidogynidae</taxon>
        <taxon>Meloidogyninae</taxon>
        <taxon>Meloidogyne</taxon>
    </lineage>
</organism>